<gene>
    <name evidence="1" type="ORF">RQM65_06205</name>
</gene>
<comment type="caution">
    <text evidence="1">The sequence shown here is derived from an EMBL/GenBank/DDBJ whole genome shotgun (WGS) entry which is preliminary data.</text>
</comment>
<protein>
    <submittedName>
        <fullName evidence="1">Uncharacterized protein</fullName>
    </submittedName>
</protein>
<name>A0ABU3L3C9_9FLAO</name>
<dbReference type="Proteomes" id="UP001250656">
    <property type="component" value="Unassembled WGS sequence"/>
</dbReference>
<reference evidence="1 2" key="1">
    <citation type="submission" date="2023-09" db="EMBL/GenBank/DDBJ databases">
        <title>Novel taxa isolated from Blanes Bay.</title>
        <authorList>
            <person name="Rey-Velasco X."/>
            <person name="Lucena T."/>
        </authorList>
    </citation>
    <scope>NUCLEOTIDE SEQUENCE [LARGE SCALE GENOMIC DNA]</scope>
    <source>
        <strain evidence="1 2">S334</strain>
    </source>
</reference>
<organism evidence="1 2">
    <name type="scientific">Pricia mediterranea</name>
    <dbReference type="NCBI Taxonomy" id="3076079"/>
    <lineage>
        <taxon>Bacteria</taxon>
        <taxon>Pseudomonadati</taxon>
        <taxon>Bacteroidota</taxon>
        <taxon>Flavobacteriia</taxon>
        <taxon>Flavobacteriales</taxon>
        <taxon>Flavobacteriaceae</taxon>
        <taxon>Pricia</taxon>
    </lineage>
</organism>
<accession>A0ABU3L3C9</accession>
<dbReference type="EMBL" id="JAVTTP010000001">
    <property type="protein sequence ID" value="MDT7828250.1"/>
    <property type="molecule type" value="Genomic_DNA"/>
</dbReference>
<evidence type="ECO:0000313" key="1">
    <source>
        <dbReference type="EMBL" id="MDT7828250.1"/>
    </source>
</evidence>
<dbReference type="RefSeq" id="WP_314013468.1">
    <property type="nucleotide sequence ID" value="NZ_JAVTTP010000001.1"/>
</dbReference>
<proteinExistence type="predicted"/>
<evidence type="ECO:0000313" key="2">
    <source>
        <dbReference type="Proteomes" id="UP001250656"/>
    </source>
</evidence>
<keyword evidence="2" id="KW-1185">Reference proteome</keyword>
<sequence length="321" mass="36246">MRSFIKDPQSTCCDDNGGNGDPGSKTCLEKWRDDLETVCDRYSVEAAETAKHKEAYDNSLNWESKLKNWCTLIETTDDKVKAVIQELDFLLEQLKTVCVKSKCTYEVLQKLTCLVKTIFDSFQTYDDNDQGLKKKILYFKELINCLKHIGENDKAEVIACIEAYEAKITAICDLQKEVLDKLLETLKCADLLWAYLCGELGLEYKLEGIRDILNGETTFGEDDDCEPGEEGEVTEPQYPCDHKAAKPQPEFPIREETDDLDTISGNTYYVKIKGEFKEAEGQTKALKDLWVESKKTSDKSLSEKNSLTDAIAAAEALETGK</sequence>